<organism evidence="1 2">
    <name type="scientific">Burkholderia pseudomallei (strain 1026b)</name>
    <dbReference type="NCBI Taxonomy" id="884204"/>
    <lineage>
        <taxon>Bacteria</taxon>
        <taxon>Pseudomonadati</taxon>
        <taxon>Pseudomonadota</taxon>
        <taxon>Betaproteobacteria</taxon>
        <taxon>Burkholderiales</taxon>
        <taxon>Burkholderiaceae</taxon>
        <taxon>Burkholderia</taxon>
        <taxon>pseudomallei group</taxon>
    </lineage>
</organism>
<dbReference type="Proteomes" id="UP000010087">
    <property type="component" value="Chromosome 1"/>
</dbReference>
<evidence type="ECO:0000313" key="1">
    <source>
        <dbReference type="EMBL" id="AFI67489.1"/>
    </source>
</evidence>
<accession>A0A0H3HME8</accession>
<sequence>MLCQLIECTPNRNNVTILRALRRAPVDRLL</sequence>
<evidence type="ECO:0000313" key="2">
    <source>
        <dbReference type="Proteomes" id="UP000010087"/>
    </source>
</evidence>
<proteinExistence type="predicted"/>
<gene>
    <name evidence="1" type="ordered locus">BP1026B_I2903</name>
</gene>
<dbReference type="AlphaFoldDB" id="A0A0H3HME8"/>
<protein>
    <submittedName>
        <fullName evidence="1">Uncharacterized protein</fullName>
    </submittedName>
</protein>
<name>A0A0H3HME8_BURP2</name>
<dbReference type="EMBL" id="CP002833">
    <property type="protein sequence ID" value="AFI67489.1"/>
    <property type="molecule type" value="Genomic_DNA"/>
</dbReference>
<reference evidence="1 2" key="1">
    <citation type="journal article" date="2012" name="PLoS ONE">
        <title>Evolution of Burkholderia pseudomallei in recurrent melioidosis.</title>
        <authorList>
            <person name="Hayden H.S."/>
            <person name="Lim R."/>
            <person name="Brittnacher M.J."/>
            <person name="Sims E.H."/>
            <person name="Ramage E.R."/>
            <person name="Fong C."/>
            <person name="Wu Z."/>
            <person name="Crist E."/>
            <person name="Chang J."/>
            <person name="Zhou Y."/>
            <person name="Radey M."/>
            <person name="Rohmer L."/>
            <person name="Haugen E."/>
            <person name="Gillett W."/>
            <person name="Wuthiekanun V."/>
            <person name="Peacock S.J."/>
            <person name="Kaul R."/>
            <person name="Miller S.I."/>
            <person name="Manoil C."/>
            <person name="Jacobs M.A."/>
        </authorList>
    </citation>
    <scope>NUCLEOTIDE SEQUENCE [LARGE SCALE GENOMIC DNA]</scope>
    <source>
        <strain evidence="1 2">1026b</strain>
    </source>
</reference>
<dbReference type="KEGG" id="bpz:BP1026B_I2903"/>